<name>A0A1J6WUX5_9BACI</name>
<reference evidence="1 2" key="1">
    <citation type="submission" date="2016-09" db="EMBL/GenBank/DDBJ databases">
        <title>Bacillus aquimaris SAMM genome sequence reveals colonization and biosurfactant production capacities.</title>
        <authorList>
            <person name="Waghmode S.R."/>
            <person name="Suryavanshi M.V."/>
        </authorList>
    </citation>
    <scope>NUCLEOTIDE SEQUENCE [LARGE SCALE GENOMIC DNA]</scope>
    <source>
        <strain evidence="1 2">SAMM</strain>
    </source>
</reference>
<organism evidence="1 2">
    <name type="scientific">Rossellomorea aquimaris</name>
    <dbReference type="NCBI Taxonomy" id="189382"/>
    <lineage>
        <taxon>Bacteria</taxon>
        <taxon>Bacillati</taxon>
        <taxon>Bacillota</taxon>
        <taxon>Bacilli</taxon>
        <taxon>Bacillales</taxon>
        <taxon>Bacillaceae</taxon>
        <taxon>Rossellomorea</taxon>
    </lineage>
</organism>
<evidence type="ECO:0000313" key="1">
    <source>
        <dbReference type="EMBL" id="OIU69665.1"/>
    </source>
</evidence>
<dbReference type="SUPFAM" id="SSF54427">
    <property type="entry name" value="NTF2-like"/>
    <property type="match status" value="1"/>
</dbReference>
<gene>
    <name evidence="1" type="ORF">BHE18_01730</name>
</gene>
<comment type="caution">
    <text evidence="1">The sequence shown here is derived from an EMBL/GenBank/DDBJ whole genome shotgun (WGS) entry which is preliminary data.</text>
</comment>
<dbReference type="AlphaFoldDB" id="A0A1J6WUX5"/>
<dbReference type="Gene3D" id="3.10.450.100">
    <property type="entry name" value="NTF2-like, domain 1"/>
    <property type="match status" value="1"/>
</dbReference>
<proteinExistence type="predicted"/>
<dbReference type="Proteomes" id="UP000182062">
    <property type="component" value="Unassembled WGS sequence"/>
</dbReference>
<dbReference type="InterPro" id="IPR032710">
    <property type="entry name" value="NTF2-like_dom_sf"/>
</dbReference>
<accession>A0A1J6WUX5</accession>
<sequence length="153" mass="17887">MRRRKNPIPLLLMGVVGMILLFLFVSVLGSREGDSPEQVIEEFYDYEQKGDFGNSWELFHSEMKKKFGKASYIQTKNHVFLGHMGVDSFEVEVGDIEEIKDFEFSKDGPAFKDVRSAKVDLLYDSQFGEMTISQICYVAREKEEWKILWDYDF</sequence>
<dbReference type="OrthoDB" id="2720594at2"/>
<protein>
    <recommendedName>
        <fullName evidence="3">DUF4878 domain-containing protein</fullName>
    </recommendedName>
</protein>
<evidence type="ECO:0000313" key="2">
    <source>
        <dbReference type="Proteomes" id="UP000182062"/>
    </source>
</evidence>
<dbReference type="RefSeq" id="WP_071619770.1">
    <property type="nucleotide sequence ID" value="NZ_MINN01000117.1"/>
</dbReference>
<evidence type="ECO:0008006" key="3">
    <source>
        <dbReference type="Google" id="ProtNLM"/>
    </source>
</evidence>
<dbReference type="EMBL" id="MINN01000117">
    <property type="protein sequence ID" value="OIU69665.1"/>
    <property type="molecule type" value="Genomic_DNA"/>
</dbReference>
<keyword evidence="2" id="KW-1185">Reference proteome</keyword>